<dbReference type="Pfam" id="PF02181">
    <property type="entry name" value="FH2"/>
    <property type="match status" value="1"/>
</dbReference>
<dbReference type="Gene3D" id="1.20.58.630">
    <property type="match status" value="1"/>
</dbReference>
<gene>
    <name evidence="2" type="ORF">DYB32_008879</name>
</gene>
<protein>
    <recommendedName>
        <fullName evidence="1">FH2 domain-containing protein</fullName>
    </recommendedName>
</protein>
<evidence type="ECO:0000313" key="3">
    <source>
        <dbReference type="Proteomes" id="UP000285060"/>
    </source>
</evidence>
<evidence type="ECO:0000313" key="2">
    <source>
        <dbReference type="EMBL" id="RHY27293.1"/>
    </source>
</evidence>
<organism evidence="2 3">
    <name type="scientific">Aphanomyces invadans</name>
    <dbReference type="NCBI Taxonomy" id="157072"/>
    <lineage>
        <taxon>Eukaryota</taxon>
        <taxon>Sar</taxon>
        <taxon>Stramenopiles</taxon>
        <taxon>Oomycota</taxon>
        <taxon>Saprolegniomycetes</taxon>
        <taxon>Saprolegniales</taxon>
        <taxon>Verrucalvaceae</taxon>
        <taxon>Aphanomyces</taxon>
    </lineage>
</organism>
<dbReference type="InterPro" id="IPR015425">
    <property type="entry name" value="FH2_Formin"/>
</dbReference>
<sequence length="64" mass="7277">IMLARFRLPYAEIKRAILEIDRDILSSEKVAALIQFAPEGDELDTVKAYERLLSTILELLDSIS</sequence>
<dbReference type="Proteomes" id="UP000285060">
    <property type="component" value="Unassembled WGS sequence"/>
</dbReference>
<feature type="domain" description="FH2" evidence="1">
    <location>
        <begin position="1"/>
        <end position="64"/>
    </location>
</feature>
<name>A0A418AQ91_9STRA</name>
<accession>A0A418AQ91</accession>
<evidence type="ECO:0000259" key="1">
    <source>
        <dbReference type="PROSITE" id="PS51444"/>
    </source>
</evidence>
<comment type="caution">
    <text evidence="2">The sequence shown here is derived from an EMBL/GenBank/DDBJ whole genome shotgun (WGS) entry which is preliminary data.</text>
</comment>
<dbReference type="AlphaFoldDB" id="A0A418AQ91"/>
<feature type="non-terminal residue" evidence="2">
    <location>
        <position position="1"/>
    </location>
</feature>
<keyword evidence="3" id="KW-1185">Reference proteome</keyword>
<dbReference type="PROSITE" id="PS51444">
    <property type="entry name" value="FH2"/>
    <property type="match status" value="1"/>
</dbReference>
<reference evidence="2 3" key="1">
    <citation type="submission" date="2018-08" db="EMBL/GenBank/DDBJ databases">
        <title>Aphanomyces genome sequencing and annotation.</title>
        <authorList>
            <person name="Minardi D."/>
            <person name="Oidtmann B."/>
            <person name="Van Der Giezen M."/>
            <person name="Studholme D.J."/>
        </authorList>
    </citation>
    <scope>NUCLEOTIDE SEQUENCE [LARGE SCALE GENOMIC DNA]</scope>
    <source>
        <strain evidence="2 3">NJM0002</strain>
    </source>
</reference>
<dbReference type="EMBL" id="QUSY01000800">
    <property type="protein sequence ID" value="RHY27293.1"/>
    <property type="molecule type" value="Genomic_DNA"/>
</dbReference>
<proteinExistence type="predicted"/>
<dbReference type="SUPFAM" id="SSF101447">
    <property type="entry name" value="Formin homology 2 domain (FH2 domain)"/>
    <property type="match status" value="1"/>
</dbReference>